<dbReference type="InterPro" id="IPR051882">
    <property type="entry name" value="ATF_bZIP_TF"/>
</dbReference>
<dbReference type="CDD" id="cd14686">
    <property type="entry name" value="bZIP"/>
    <property type="match status" value="1"/>
</dbReference>
<proteinExistence type="inferred from homology"/>
<protein>
    <submittedName>
        <fullName evidence="11">BZIP domain-containing protein</fullName>
    </submittedName>
</protein>
<keyword evidence="4" id="KW-0238">DNA-binding</keyword>
<evidence type="ECO:0000256" key="3">
    <source>
        <dbReference type="ARBA" id="ARBA00023015"/>
    </source>
</evidence>
<keyword evidence="3" id="KW-0805">Transcription regulation</keyword>
<dbReference type="GO" id="GO:0000981">
    <property type="term" value="F:DNA-binding transcription factor activity, RNA polymerase II-specific"/>
    <property type="evidence" value="ECO:0007669"/>
    <property type="project" value="TreeGrafter"/>
</dbReference>
<feature type="compositionally biased region" description="Polar residues" evidence="8">
    <location>
        <begin position="348"/>
        <end position="374"/>
    </location>
</feature>
<dbReference type="PROSITE" id="PS50217">
    <property type="entry name" value="BZIP"/>
    <property type="match status" value="1"/>
</dbReference>
<comment type="subcellular location">
    <subcellularLocation>
        <location evidence="1">Membrane</location>
        <topology evidence="1">Single-pass membrane protein</topology>
    </subcellularLocation>
</comment>
<dbReference type="PANTHER" id="PTHR46164:SF3">
    <property type="entry name" value="ATF6, ISOFORM C"/>
    <property type="match status" value="1"/>
</dbReference>
<feature type="compositionally biased region" description="Polar residues" evidence="8">
    <location>
        <begin position="91"/>
        <end position="103"/>
    </location>
</feature>
<dbReference type="STRING" id="7209.A0A1I7V700"/>
<organism evidence="10 11">
    <name type="scientific">Loa loa</name>
    <name type="common">Eye worm</name>
    <name type="synonym">Filaria loa</name>
    <dbReference type="NCBI Taxonomy" id="7209"/>
    <lineage>
        <taxon>Eukaryota</taxon>
        <taxon>Metazoa</taxon>
        <taxon>Ecdysozoa</taxon>
        <taxon>Nematoda</taxon>
        <taxon>Chromadorea</taxon>
        <taxon>Rhabditida</taxon>
        <taxon>Spirurina</taxon>
        <taxon>Spiruromorpha</taxon>
        <taxon>Filarioidea</taxon>
        <taxon>Onchocercidae</taxon>
        <taxon>Loa</taxon>
    </lineage>
</organism>
<dbReference type="Proteomes" id="UP000095285">
    <property type="component" value="Unassembled WGS sequence"/>
</dbReference>
<evidence type="ECO:0000256" key="5">
    <source>
        <dbReference type="ARBA" id="ARBA00023163"/>
    </source>
</evidence>
<accession>A0A1I7V700</accession>
<evidence type="ECO:0000313" key="10">
    <source>
        <dbReference type="Proteomes" id="UP000095285"/>
    </source>
</evidence>
<evidence type="ECO:0000256" key="7">
    <source>
        <dbReference type="SAM" id="Coils"/>
    </source>
</evidence>
<feature type="domain" description="BZIP" evidence="9">
    <location>
        <begin position="213"/>
        <end position="276"/>
    </location>
</feature>
<dbReference type="PANTHER" id="PTHR46164">
    <property type="entry name" value="ATF6, ISOFORM C"/>
    <property type="match status" value="1"/>
</dbReference>
<feature type="coiled-coil region" evidence="7">
    <location>
        <begin position="238"/>
        <end position="279"/>
    </location>
</feature>
<evidence type="ECO:0000256" key="4">
    <source>
        <dbReference type="ARBA" id="ARBA00023125"/>
    </source>
</evidence>
<dbReference type="InterPro" id="IPR004827">
    <property type="entry name" value="bZIP"/>
</dbReference>
<evidence type="ECO:0000256" key="6">
    <source>
        <dbReference type="ARBA" id="ARBA00023242"/>
    </source>
</evidence>
<reference evidence="11" key="2">
    <citation type="submission" date="2016-11" db="UniProtKB">
        <authorList>
            <consortium name="WormBaseParasite"/>
        </authorList>
    </citation>
    <scope>IDENTIFICATION</scope>
</reference>
<keyword evidence="5" id="KW-0804">Transcription</keyword>
<dbReference type="InterPro" id="IPR046347">
    <property type="entry name" value="bZIP_sf"/>
</dbReference>
<evidence type="ECO:0000259" key="9">
    <source>
        <dbReference type="PROSITE" id="PS50217"/>
    </source>
</evidence>
<evidence type="ECO:0000256" key="1">
    <source>
        <dbReference type="ARBA" id="ARBA00004167"/>
    </source>
</evidence>
<evidence type="ECO:0000313" key="11">
    <source>
        <dbReference type="WBParaSite" id="EN70_10568"/>
    </source>
</evidence>
<name>A0A1I7V700_LOALO</name>
<dbReference type="SUPFAM" id="SSF57959">
    <property type="entry name" value="Leucine zipper domain"/>
    <property type="match status" value="1"/>
</dbReference>
<dbReference type="GO" id="GO:0000978">
    <property type="term" value="F:RNA polymerase II cis-regulatory region sequence-specific DNA binding"/>
    <property type="evidence" value="ECO:0007669"/>
    <property type="project" value="TreeGrafter"/>
</dbReference>
<dbReference type="GO" id="GO:0005634">
    <property type="term" value="C:nucleus"/>
    <property type="evidence" value="ECO:0007669"/>
    <property type="project" value="TreeGrafter"/>
</dbReference>
<dbReference type="SMART" id="SM00338">
    <property type="entry name" value="BRLZ"/>
    <property type="match status" value="1"/>
</dbReference>
<evidence type="ECO:0000256" key="2">
    <source>
        <dbReference type="ARBA" id="ARBA00009050"/>
    </source>
</evidence>
<feature type="region of interest" description="Disordered" evidence="8">
    <location>
        <begin position="184"/>
        <end position="219"/>
    </location>
</feature>
<evidence type="ECO:0000256" key="8">
    <source>
        <dbReference type="SAM" id="MobiDB-lite"/>
    </source>
</evidence>
<comment type="similarity">
    <text evidence="2">Belongs to the bZIP family. ATF subfamily.</text>
</comment>
<dbReference type="GO" id="GO:0016020">
    <property type="term" value="C:membrane"/>
    <property type="evidence" value="ECO:0007669"/>
    <property type="project" value="UniProtKB-SubCell"/>
</dbReference>
<sequence length="602" mass="67867">MDFDDSCCFLENNFDQFHLINLLSPNDSEINLNSTTEQTKDQLSEIIDNFGLDLSPQDNNEVFSTYDSSIFDAVTLENDFMNQILYDNASPSTSDSGNYSPTCSTSDDQSAADSDRIINSAQATQVHQLETKFTVAPNPSRLVPVQIPVRQIITKSKSASSQPMICIMPATTHVSSLNSQLAVNQNKQRMLSPKREGPSLAPTLPSTPVKDYDRKKEDRKIRNRYSAQLSRIRKKNEINEMKRNLANKNVIIEKLKNEIEILKRTVETLRNENEMLKSSTSNRNSSGRLSMLAGAVCLFGFVSNLDPIPDTANLVELNLAKSNMYSSRDKVNTGRTLLSLDYDGGLESSKNPQSSKKPDPLSQSNLSNSANCDSMQKKDLNQTEAMKLNNDVFAWINRHECLQFMHIRHIFRVPIHGWLTTSNVTIKSVKGAERKNGKNRHQRTANDKMEAARLKAIRERTWRHINMISSSAENTAIKSQVKTIDYNVMGPEHFLTNWLQGKTDARSVLDVEAQYAELARNLKQREDTLYVVAMKNYYLLPASDRNGVMQPRMALILPALSFNGTLPNQVAMMRLECDITGTGLFHLPSSLLPLFYDHSSRQ</sequence>
<keyword evidence="6" id="KW-0539">Nucleus</keyword>
<dbReference type="WBParaSite" id="EN70_10568">
    <property type="protein sequence ID" value="EN70_10568"/>
    <property type="gene ID" value="EN70_10568"/>
</dbReference>
<dbReference type="GO" id="GO:0030968">
    <property type="term" value="P:endoplasmic reticulum unfolded protein response"/>
    <property type="evidence" value="ECO:0007669"/>
    <property type="project" value="TreeGrafter"/>
</dbReference>
<feature type="compositionally biased region" description="Basic and acidic residues" evidence="8">
    <location>
        <begin position="210"/>
        <end position="219"/>
    </location>
</feature>
<feature type="region of interest" description="Disordered" evidence="8">
    <location>
        <begin position="343"/>
        <end position="375"/>
    </location>
</feature>
<dbReference type="eggNOG" id="KOG4343">
    <property type="taxonomic scope" value="Eukaryota"/>
</dbReference>
<reference evidence="10" key="1">
    <citation type="submission" date="2012-04" db="EMBL/GenBank/DDBJ databases">
        <title>The Genome Sequence of Loa loa.</title>
        <authorList>
            <consortium name="The Broad Institute Genome Sequencing Platform"/>
            <consortium name="Broad Institute Genome Sequencing Center for Infectious Disease"/>
            <person name="Nutman T.B."/>
            <person name="Fink D.L."/>
            <person name="Russ C."/>
            <person name="Young S."/>
            <person name="Zeng Q."/>
            <person name="Gargeya S."/>
            <person name="Alvarado L."/>
            <person name="Berlin A."/>
            <person name="Chapman S.B."/>
            <person name="Chen Z."/>
            <person name="Freedman E."/>
            <person name="Gellesch M."/>
            <person name="Goldberg J."/>
            <person name="Griggs A."/>
            <person name="Gujja S."/>
            <person name="Heilman E.R."/>
            <person name="Heiman D."/>
            <person name="Howarth C."/>
            <person name="Mehta T."/>
            <person name="Neiman D."/>
            <person name="Pearson M."/>
            <person name="Roberts A."/>
            <person name="Saif S."/>
            <person name="Shea T."/>
            <person name="Shenoy N."/>
            <person name="Sisk P."/>
            <person name="Stolte C."/>
            <person name="Sykes S."/>
            <person name="White J."/>
            <person name="Yandava C."/>
            <person name="Haas B."/>
            <person name="Henn M.R."/>
            <person name="Nusbaum C."/>
            <person name="Birren B."/>
        </authorList>
    </citation>
    <scope>NUCLEOTIDE SEQUENCE [LARGE SCALE GENOMIC DNA]</scope>
</reference>
<keyword evidence="10" id="KW-1185">Reference proteome</keyword>
<dbReference type="AlphaFoldDB" id="A0A1I7V700"/>
<keyword evidence="7" id="KW-0175">Coiled coil</keyword>
<feature type="region of interest" description="Disordered" evidence="8">
    <location>
        <begin position="91"/>
        <end position="112"/>
    </location>
</feature>